<gene>
    <name evidence="1" type="ORF">GHJ91_03505</name>
</gene>
<accession>A0A6G1WEW8</accession>
<dbReference type="InterPro" id="IPR007729">
    <property type="entry name" value="DGOK"/>
</dbReference>
<comment type="caution">
    <text evidence="1">The sequence shown here is derived from an EMBL/GenBank/DDBJ whole genome shotgun (WGS) entry which is preliminary data.</text>
</comment>
<dbReference type="GO" id="GO:0008671">
    <property type="term" value="F:2-dehydro-3-deoxygalactonokinase activity"/>
    <property type="evidence" value="ECO:0007669"/>
    <property type="project" value="InterPro"/>
</dbReference>
<dbReference type="AlphaFoldDB" id="A0A6G1WEW8"/>
<keyword evidence="1" id="KW-0808">Transferase</keyword>
<dbReference type="InterPro" id="IPR042258">
    <property type="entry name" value="DGOK_N"/>
</dbReference>
<reference evidence="1" key="1">
    <citation type="journal article" date="2013" name="Genome Biol.">
        <title>Comparative genomics of the core and accessory genomes of 48 Sinorhizobium strains comprising five genospecies.</title>
        <authorList>
            <person name="Sugawara M."/>
            <person name="Epstein B."/>
            <person name="Badgley B.D."/>
            <person name="Unno T."/>
            <person name="Xu L."/>
            <person name="Reese J."/>
            <person name="Gyaneshwar P."/>
            <person name="Denny R."/>
            <person name="Mudge J."/>
            <person name="Bharti A.K."/>
            <person name="Farmer A.D."/>
            <person name="May G.D."/>
            <person name="Woodward J.E."/>
            <person name="Medigue C."/>
            <person name="Vallenet D."/>
            <person name="Lajus A."/>
            <person name="Rouy Z."/>
            <person name="Martinez-Vaz B."/>
            <person name="Tiffin P."/>
            <person name="Young N.D."/>
            <person name="Sadowsky M.J."/>
        </authorList>
    </citation>
    <scope>NUCLEOTIDE SEQUENCE</scope>
    <source>
        <strain evidence="1">M1</strain>
    </source>
</reference>
<dbReference type="GO" id="GO:0034194">
    <property type="term" value="P:D-galactonate catabolic process"/>
    <property type="evidence" value="ECO:0007669"/>
    <property type="project" value="InterPro"/>
</dbReference>
<protein>
    <submittedName>
        <fullName evidence="1">2-dehydro-3-deoxygalactonokinase</fullName>
    </submittedName>
</protein>
<dbReference type="Gene3D" id="3.30.420.310">
    <property type="entry name" value="2-keto-3-deoxy-galactonokinase, C-terminal domain"/>
    <property type="match status" value="1"/>
</dbReference>
<dbReference type="Gene3D" id="3.30.420.300">
    <property type="entry name" value="2-keto-3-deoxy-galactonokinase, substrate binding domain"/>
    <property type="match status" value="1"/>
</dbReference>
<name>A0A6G1WEW8_9HYPH</name>
<proteinExistence type="predicted"/>
<sequence>MSIHITLKEMALPDAAYEPVTVVLDWGTTNFRAFLVKSDGSIVDEKIGDRGIQSVTKGEHARVVSEGLASWRAEYGPLDIVAAGMIGSRNGWIEMPYVPTPAAVGDLAAACRTIELAQGDRLTFLPGLTDPTAFPFPDVMRGEETQLVGFGLNRDMVVVLPGTHAKWAEIKGGRIERFRTFVTGEIYATLASHSFLSKVATAERDHATAAFAEGIALAQQECARAGGLLTRLFAVRTGWLAGTITPDEMKSRLSGLIVGWEFVEARAGGWFKEGDTIAVVGDDDLVEVYERVATAFGLELAPAPADAAIRGALEISGRRSAAAI</sequence>
<dbReference type="InterPro" id="IPR042257">
    <property type="entry name" value="DGOK_C"/>
</dbReference>
<dbReference type="Pfam" id="PF05035">
    <property type="entry name" value="DGOK"/>
    <property type="match status" value="1"/>
</dbReference>
<organism evidence="1">
    <name type="scientific">Sinorhizobium medicae</name>
    <dbReference type="NCBI Taxonomy" id="110321"/>
    <lineage>
        <taxon>Bacteria</taxon>
        <taxon>Pseudomonadati</taxon>
        <taxon>Pseudomonadota</taxon>
        <taxon>Alphaproteobacteria</taxon>
        <taxon>Hyphomicrobiales</taxon>
        <taxon>Rhizobiaceae</taxon>
        <taxon>Sinorhizobium/Ensifer group</taxon>
        <taxon>Sinorhizobium</taxon>
    </lineage>
</organism>
<dbReference type="EMBL" id="WISB01000025">
    <property type="protein sequence ID" value="MQW68271.1"/>
    <property type="molecule type" value="Genomic_DNA"/>
</dbReference>
<keyword evidence="1" id="KW-0418">Kinase</keyword>
<evidence type="ECO:0000313" key="1">
    <source>
        <dbReference type="EMBL" id="MQW68271.1"/>
    </source>
</evidence>